<feature type="transmembrane region" description="Helical" evidence="5">
    <location>
        <begin position="268"/>
        <end position="287"/>
    </location>
</feature>
<dbReference type="GO" id="GO:0016020">
    <property type="term" value="C:membrane"/>
    <property type="evidence" value="ECO:0007669"/>
    <property type="project" value="UniProtKB-SubCell"/>
</dbReference>
<evidence type="ECO:0000313" key="8">
    <source>
        <dbReference type="Proteomes" id="UP000469421"/>
    </source>
</evidence>
<gene>
    <name evidence="7" type="ORF">GFN93_10320</name>
</gene>
<feature type="domain" description="Peptidase S54 rhomboid" evidence="6">
    <location>
        <begin position="142"/>
        <end position="287"/>
    </location>
</feature>
<feature type="transmembrane region" description="Helical" evidence="5">
    <location>
        <begin position="204"/>
        <end position="224"/>
    </location>
</feature>
<reference evidence="7 8" key="1">
    <citation type="submission" date="2019-10" db="EMBL/GenBank/DDBJ databases">
        <title>Alcanivorax sp.PA15-N-34 draft genome sequence.</title>
        <authorList>
            <person name="Liao X."/>
            <person name="Shao Z."/>
        </authorList>
    </citation>
    <scope>NUCLEOTIDE SEQUENCE [LARGE SCALE GENOMIC DNA]</scope>
    <source>
        <strain evidence="7 8">PA15-N-34</strain>
    </source>
</reference>
<comment type="caution">
    <text evidence="7">The sequence shown here is derived from an EMBL/GenBank/DDBJ whole genome shotgun (WGS) entry which is preliminary data.</text>
</comment>
<evidence type="ECO:0000256" key="3">
    <source>
        <dbReference type="ARBA" id="ARBA00022989"/>
    </source>
</evidence>
<dbReference type="Pfam" id="PF01694">
    <property type="entry name" value="Rhomboid"/>
    <property type="match status" value="1"/>
</dbReference>
<evidence type="ECO:0000256" key="1">
    <source>
        <dbReference type="ARBA" id="ARBA00004141"/>
    </source>
</evidence>
<dbReference type="GO" id="GO:0006508">
    <property type="term" value="P:proteolysis"/>
    <property type="evidence" value="ECO:0007669"/>
    <property type="project" value="UniProtKB-KW"/>
</dbReference>
<feature type="transmembrane region" description="Helical" evidence="5">
    <location>
        <begin position="231"/>
        <end position="256"/>
    </location>
</feature>
<evidence type="ECO:0000256" key="2">
    <source>
        <dbReference type="ARBA" id="ARBA00022692"/>
    </source>
</evidence>
<keyword evidence="8" id="KW-1185">Reference proteome</keyword>
<dbReference type="PANTHER" id="PTHR43066:SF11">
    <property type="entry name" value="PEPTIDASE S54 RHOMBOID DOMAIN-CONTAINING PROTEIN"/>
    <property type="match status" value="1"/>
</dbReference>
<organism evidence="7 8">
    <name type="scientific">Alcanivorax sediminis</name>
    <dbReference type="NCBI Taxonomy" id="2663008"/>
    <lineage>
        <taxon>Bacteria</taxon>
        <taxon>Pseudomonadati</taxon>
        <taxon>Pseudomonadota</taxon>
        <taxon>Gammaproteobacteria</taxon>
        <taxon>Oceanospirillales</taxon>
        <taxon>Alcanivoracaceae</taxon>
        <taxon>Alcanivorax</taxon>
    </lineage>
</organism>
<keyword evidence="2 5" id="KW-0812">Transmembrane</keyword>
<evidence type="ECO:0000256" key="5">
    <source>
        <dbReference type="SAM" id="Phobius"/>
    </source>
</evidence>
<comment type="subcellular location">
    <subcellularLocation>
        <location evidence="1">Membrane</location>
        <topology evidence="1">Multi-pass membrane protein</topology>
    </subcellularLocation>
</comment>
<keyword evidence="4 5" id="KW-0472">Membrane</keyword>
<name>A0A6N7LW86_9GAMM</name>
<feature type="transmembrane region" description="Helical" evidence="5">
    <location>
        <begin position="178"/>
        <end position="198"/>
    </location>
</feature>
<proteinExistence type="predicted"/>
<sequence length="444" mass="50382">MLILPVGENTGQRSTPWLCIFLIIINTIIYAATTHRDNQIETPLSDQQLEALAAYEAPLLLKWLSYQDSSTYADAVAMENRGPEFMLTYGWFNQAFSRHVSEHWQTNPPTEQWRQLRGELEDWITSYSPFLWGLIPDKPTATTFISSMFMHGDWFHLLGNMVWLIIFGAAMERYWGAFRFSAAYLIAGIGAGALFILVDPESGVPLVGASGAISGIMGLYAGTYRLRKVEFFYTLGFVFGSFRAPALILFPVWLGWELVQSATVESNVAYMAHAGGLITGLLLAFILPHSGHQTSNQTDQAKREQHQQVPEACLRLAEELRFGDAQARSRQWLEKYPASRPLWAFYLEMGKRQKQLDKAMQDGMKTLNSQPGKAALLTWLWQEYEELGGDTTRLPPPFQLLLAELAWLQKRPLVAKAIVSELQDKQWQHPRMEKLSQQLELKSS</sequence>
<dbReference type="InterPro" id="IPR035952">
    <property type="entry name" value="Rhomboid-like_sf"/>
</dbReference>
<dbReference type="EMBL" id="WIRE01000001">
    <property type="protein sequence ID" value="MQX53646.1"/>
    <property type="molecule type" value="Genomic_DNA"/>
</dbReference>
<dbReference type="AlphaFoldDB" id="A0A6N7LW86"/>
<dbReference type="Proteomes" id="UP000469421">
    <property type="component" value="Unassembled WGS sequence"/>
</dbReference>
<keyword evidence="3 5" id="KW-1133">Transmembrane helix</keyword>
<evidence type="ECO:0000313" key="7">
    <source>
        <dbReference type="EMBL" id="MQX53646.1"/>
    </source>
</evidence>
<feature type="transmembrane region" description="Helical" evidence="5">
    <location>
        <begin position="15"/>
        <end position="33"/>
    </location>
</feature>
<protein>
    <submittedName>
        <fullName evidence="7">Rhomboid family intramembrane serine protease</fullName>
    </submittedName>
</protein>
<keyword evidence="7" id="KW-0378">Hydrolase</keyword>
<dbReference type="Gene3D" id="1.20.1540.10">
    <property type="entry name" value="Rhomboid-like"/>
    <property type="match status" value="1"/>
</dbReference>
<keyword evidence="7" id="KW-0645">Protease</keyword>
<accession>A0A6N7LW86</accession>
<dbReference type="PANTHER" id="PTHR43066">
    <property type="entry name" value="RHOMBOID-RELATED PROTEIN"/>
    <property type="match status" value="1"/>
</dbReference>
<dbReference type="SUPFAM" id="SSF144091">
    <property type="entry name" value="Rhomboid-like"/>
    <property type="match status" value="1"/>
</dbReference>
<evidence type="ECO:0000259" key="6">
    <source>
        <dbReference type="Pfam" id="PF01694"/>
    </source>
</evidence>
<dbReference type="InterPro" id="IPR022764">
    <property type="entry name" value="Peptidase_S54_rhomboid_dom"/>
</dbReference>
<evidence type="ECO:0000256" key="4">
    <source>
        <dbReference type="ARBA" id="ARBA00023136"/>
    </source>
</evidence>
<dbReference type="GO" id="GO:0004252">
    <property type="term" value="F:serine-type endopeptidase activity"/>
    <property type="evidence" value="ECO:0007669"/>
    <property type="project" value="InterPro"/>
</dbReference>